<sequence length="98" mass="10901">MDFELFIAVKELPEMAPIMTGKEEEGSFGRPKAIEEEGIVTPRAEENRMKPAVECPPAPRKSRLAKRKVTPGEGYFKVPRDLASVFVGLRSKKLKSIG</sequence>
<evidence type="ECO:0000313" key="3">
    <source>
        <dbReference type="Proteomes" id="UP000639772"/>
    </source>
</evidence>
<dbReference type="PANTHER" id="PTHR35162:SF2">
    <property type="entry name" value="OS08G0516600 PROTEIN"/>
    <property type="match status" value="1"/>
</dbReference>
<dbReference type="AlphaFoldDB" id="A0A835RKP4"/>
<dbReference type="Proteomes" id="UP000639772">
    <property type="component" value="Unassembled WGS sequence"/>
</dbReference>
<feature type="compositionally biased region" description="Basic and acidic residues" evidence="1">
    <location>
        <begin position="21"/>
        <end position="35"/>
    </location>
</feature>
<name>A0A835RKP4_VANPL</name>
<evidence type="ECO:0000256" key="1">
    <source>
        <dbReference type="SAM" id="MobiDB-lite"/>
    </source>
</evidence>
<organism evidence="2 3">
    <name type="scientific">Vanilla planifolia</name>
    <name type="common">Vanilla</name>
    <dbReference type="NCBI Taxonomy" id="51239"/>
    <lineage>
        <taxon>Eukaryota</taxon>
        <taxon>Viridiplantae</taxon>
        <taxon>Streptophyta</taxon>
        <taxon>Embryophyta</taxon>
        <taxon>Tracheophyta</taxon>
        <taxon>Spermatophyta</taxon>
        <taxon>Magnoliopsida</taxon>
        <taxon>Liliopsida</taxon>
        <taxon>Asparagales</taxon>
        <taxon>Orchidaceae</taxon>
        <taxon>Vanilloideae</taxon>
        <taxon>Vanilleae</taxon>
        <taxon>Vanilla</taxon>
    </lineage>
</organism>
<reference evidence="2 3" key="1">
    <citation type="journal article" date="2020" name="Nat. Food">
        <title>A phased Vanilla planifolia genome enables genetic improvement of flavour and production.</title>
        <authorList>
            <person name="Hasing T."/>
            <person name="Tang H."/>
            <person name="Brym M."/>
            <person name="Khazi F."/>
            <person name="Huang T."/>
            <person name="Chambers A.H."/>
        </authorList>
    </citation>
    <scope>NUCLEOTIDE SEQUENCE [LARGE SCALE GENOMIC DNA]</scope>
    <source>
        <tissue evidence="2">Leaf</tissue>
    </source>
</reference>
<dbReference type="PANTHER" id="PTHR35162">
    <property type="entry name" value="OS08G0516600 PROTEIN"/>
    <property type="match status" value="1"/>
</dbReference>
<dbReference type="InterPro" id="IPR053115">
    <property type="entry name" value="CDK_inhibitor"/>
</dbReference>
<protein>
    <submittedName>
        <fullName evidence="2">Uncharacterized protein</fullName>
    </submittedName>
</protein>
<proteinExistence type="predicted"/>
<comment type="caution">
    <text evidence="2">The sequence shown here is derived from an EMBL/GenBank/DDBJ whole genome shotgun (WGS) entry which is preliminary data.</text>
</comment>
<accession>A0A835RKP4</accession>
<dbReference type="OrthoDB" id="773762at2759"/>
<dbReference type="EMBL" id="JADCNM010000002">
    <property type="protein sequence ID" value="KAG0493234.1"/>
    <property type="molecule type" value="Genomic_DNA"/>
</dbReference>
<evidence type="ECO:0000313" key="2">
    <source>
        <dbReference type="EMBL" id="KAG0493234.1"/>
    </source>
</evidence>
<feature type="region of interest" description="Disordered" evidence="1">
    <location>
        <begin position="18"/>
        <end position="66"/>
    </location>
</feature>
<gene>
    <name evidence="2" type="ORF">HPP92_004228</name>
</gene>